<dbReference type="InterPro" id="IPR036075">
    <property type="entry name" value="ARMT-1-like_metal-bd_sf"/>
</dbReference>
<dbReference type="Pfam" id="PF01937">
    <property type="entry name" value="ARMT1-like_dom"/>
    <property type="match status" value="1"/>
</dbReference>
<evidence type="ECO:0000256" key="6">
    <source>
        <dbReference type="ARBA" id="ARBA00029347"/>
    </source>
</evidence>
<accession>A0A8X6NJD9</accession>
<comment type="function">
    <text evidence="8">Phosphatase which shows a preference for 4'-phosphopantetheine and its oxidatively damaged forms (sulfonate or S-sulfonate), providing strong indirect evidence that the phosphatase activity pre-empts damage in the coenzyme A (CoA) pathway. Hydrolyzing excess 4'-phosphopantetheine could constitute a directed overflow mechanism to prevent its oxidation to the S-sulfonate, sulfonate, or other forms. Hydrolyzing 4'-phosphopantetheine sulfonate or S-sulfonate would forestall their conversion to inactive forms of CoA and acyl carrier protein. May play a role in the physiological regulation of CoA intracellular levels.</text>
</comment>
<gene>
    <name evidence="10" type="primary">PANK4</name>
    <name evidence="10" type="ORF">NPIL_658811</name>
</gene>
<dbReference type="SUPFAM" id="SSF111321">
    <property type="entry name" value="AF1104-like"/>
    <property type="match status" value="1"/>
</dbReference>
<evidence type="ECO:0000256" key="7">
    <source>
        <dbReference type="ARBA" id="ARBA00032948"/>
    </source>
</evidence>
<dbReference type="GO" id="GO:0015937">
    <property type="term" value="P:coenzyme A biosynthetic process"/>
    <property type="evidence" value="ECO:0007669"/>
    <property type="project" value="InterPro"/>
</dbReference>
<organism evidence="10 11">
    <name type="scientific">Nephila pilipes</name>
    <name type="common">Giant wood spider</name>
    <name type="synonym">Nephila maculata</name>
    <dbReference type="NCBI Taxonomy" id="299642"/>
    <lineage>
        <taxon>Eukaryota</taxon>
        <taxon>Metazoa</taxon>
        <taxon>Ecdysozoa</taxon>
        <taxon>Arthropoda</taxon>
        <taxon>Chelicerata</taxon>
        <taxon>Arachnida</taxon>
        <taxon>Araneae</taxon>
        <taxon>Araneomorphae</taxon>
        <taxon>Entelegynae</taxon>
        <taxon>Araneoidea</taxon>
        <taxon>Nephilidae</taxon>
        <taxon>Nephila</taxon>
    </lineage>
</organism>
<feature type="domain" description="Damage-control phosphatase ARMT1-like metal-binding" evidence="9">
    <location>
        <begin position="14"/>
        <end position="158"/>
    </location>
</feature>
<comment type="cofactor">
    <cofactor evidence="1">
        <name>Ni(2+)</name>
        <dbReference type="ChEBI" id="CHEBI:49786"/>
    </cofactor>
</comment>
<keyword evidence="11" id="KW-1185">Reference proteome</keyword>
<evidence type="ECO:0000313" key="11">
    <source>
        <dbReference type="Proteomes" id="UP000887013"/>
    </source>
</evidence>
<dbReference type="GO" id="GO:0005634">
    <property type="term" value="C:nucleus"/>
    <property type="evidence" value="ECO:0007669"/>
    <property type="project" value="TreeGrafter"/>
</dbReference>
<evidence type="ECO:0000256" key="5">
    <source>
        <dbReference type="ARBA" id="ARBA00023074"/>
    </source>
</evidence>
<evidence type="ECO:0000256" key="4">
    <source>
        <dbReference type="ARBA" id="ARBA00022596"/>
    </source>
</evidence>
<dbReference type="PANTHER" id="PTHR12280:SF35">
    <property type="entry name" value="4'-PHOSPHOPANTETHEINE PHOSPHATASE"/>
    <property type="match status" value="1"/>
</dbReference>
<dbReference type="Proteomes" id="UP000887013">
    <property type="component" value="Unassembled WGS sequence"/>
</dbReference>
<dbReference type="InterPro" id="IPR002791">
    <property type="entry name" value="ARMT1-like_metal-bd"/>
</dbReference>
<dbReference type="Gene3D" id="3.40.50.10880">
    <property type="entry name" value="Uncharacterised protein PF01937, DUF89, domain 3"/>
    <property type="match status" value="1"/>
</dbReference>
<evidence type="ECO:0000313" key="10">
    <source>
        <dbReference type="EMBL" id="GFT16118.1"/>
    </source>
</evidence>
<dbReference type="GO" id="GO:0005524">
    <property type="term" value="F:ATP binding"/>
    <property type="evidence" value="ECO:0007669"/>
    <property type="project" value="InterPro"/>
</dbReference>
<reference evidence="10" key="1">
    <citation type="submission" date="2020-08" db="EMBL/GenBank/DDBJ databases">
        <title>Multicomponent nature underlies the extraordinary mechanical properties of spider dragline silk.</title>
        <authorList>
            <person name="Kono N."/>
            <person name="Nakamura H."/>
            <person name="Mori M."/>
            <person name="Yoshida Y."/>
            <person name="Ohtoshi R."/>
            <person name="Malay A.D."/>
            <person name="Moran D.A.P."/>
            <person name="Tomita M."/>
            <person name="Numata K."/>
            <person name="Arakawa K."/>
        </authorList>
    </citation>
    <scope>NUCLEOTIDE SEQUENCE</scope>
</reference>
<dbReference type="PANTHER" id="PTHR12280">
    <property type="entry name" value="PANTOTHENATE KINASE"/>
    <property type="match status" value="1"/>
</dbReference>
<dbReference type="InterPro" id="IPR004567">
    <property type="entry name" value="Type_II_PanK"/>
</dbReference>
<evidence type="ECO:0000259" key="9">
    <source>
        <dbReference type="Pfam" id="PF01937"/>
    </source>
</evidence>
<dbReference type="OrthoDB" id="498611at2759"/>
<comment type="subunit">
    <text evidence="2">Homodimer. Interacts with PKM.</text>
</comment>
<sequence length="165" mass="18311">MLKSRLDSLNILDWEEKQIAVVEGLLAGNMFDWGAKEVAKIMETSDFGFTEAKTKLQGRPWLVDNLNEWLERLKGAAHKCAAIFVDNSGMDIVLGVLPFALELLKRKTKVLLCANSKPALNDVTYQELKVLVRKASDFVTEIKDALSSCQLKILDSGQGSPCLDL</sequence>
<dbReference type="GO" id="GO:0005829">
    <property type="term" value="C:cytosol"/>
    <property type="evidence" value="ECO:0007669"/>
    <property type="project" value="TreeGrafter"/>
</dbReference>
<dbReference type="GO" id="GO:0004594">
    <property type="term" value="F:pantothenate kinase activity"/>
    <property type="evidence" value="ECO:0007669"/>
    <property type="project" value="TreeGrafter"/>
</dbReference>
<name>A0A8X6NJD9_NEPPI</name>
<comment type="catalytic activity">
    <reaction evidence="6">
        <text>(R)-4'-phospho-S-sulfopantetheine + H2O = (R)-S-sulfopantetheine + phosphate</text>
        <dbReference type="Rhea" id="RHEA:68340"/>
        <dbReference type="ChEBI" id="CHEBI:15377"/>
        <dbReference type="ChEBI" id="CHEBI:43474"/>
        <dbReference type="ChEBI" id="CHEBI:177302"/>
        <dbReference type="ChEBI" id="CHEBI:177303"/>
    </reaction>
    <physiologicalReaction direction="left-to-right" evidence="6">
        <dbReference type="Rhea" id="RHEA:68341"/>
    </physiologicalReaction>
</comment>
<evidence type="ECO:0000256" key="1">
    <source>
        <dbReference type="ARBA" id="ARBA00001967"/>
    </source>
</evidence>
<dbReference type="AlphaFoldDB" id="A0A8X6NJD9"/>
<protein>
    <recommendedName>
        <fullName evidence="3">4'-phosphopantetheine phosphatase</fullName>
    </recommendedName>
    <alternativeName>
        <fullName evidence="7">Inactive pantothenic acid kinase 4</fullName>
    </alternativeName>
</protein>
<proteinExistence type="predicted"/>
<evidence type="ECO:0000256" key="8">
    <source>
        <dbReference type="ARBA" id="ARBA00046055"/>
    </source>
</evidence>
<comment type="caution">
    <text evidence="10">The sequence shown here is derived from an EMBL/GenBank/DDBJ whole genome shotgun (WGS) entry which is preliminary data.</text>
</comment>
<evidence type="ECO:0000256" key="3">
    <source>
        <dbReference type="ARBA" id="ARBA00019490"/>
    </source>
</evidence>
<feature type="non-terminal residue" evidence="10">
    <location>
        <position position="1"/>
    </location>
</feature>
<evidence type="ECO:0000256" key="2">
    <source>
        <dbReference type="ARBA" id="ARBA00011388"/>
    </source>
</evidence>
<dbReference type="EMBL" id="BMAW01104734">
    <property type="protein sequence ID" value="GFT16118.1"/>
    <property type="molecule type" value="Genomic_DNA"/>
</dbReference>
<keyword evidence="4" id="KW-0533">Nickel</keyword>
<keyword evidence="5" id="KW-0944">Nitration</keyword>